<dbReference type="Proteomes" id="UP000887572">
    <property type="component" value="Unplaced"/>
</dbReference>
<feature type="region of interest" description="Disordered" evidence="1">
    <location>
        <begin position="207"/>
        <end position="226"/>
    </location>
</feature>
<proteinExistence type="predicted"/>
<dbReference type="InterPro" id="IPR003903">
    <property type="entry name" value="UIM_dom"/>
</dbReference>
<sequence>MLTFCFLLGNANNQNANSTDPKDSEAHINATVFSPNDLRDINGGHHDDHAEPSTSHSQNILSSESEATSDSDFQTPHATLSDNKGPKNDSEDENIQKATEESLKEHQTKRNNAKNDDDELKKLKKQSEPDDEQAEIQPKPKLASIDIQEDGLTDAELKALHRLNSNATPNKVLKYLNEASRAKVLQAFEHINGNGAESSWMAENRAPARNETPTQQETPNESDGMDDSEFEALEELINGNEEVLSKLNKTSRLKVFKAARKLGVELPRENEITNESDGLDDLEEEALEELINGNEEVLSELNEKSRLKVRNVAKKLGVEESSTSAVGQQQMKVSPYLDQYHWRNFLLEGGWDYDKTNQYYGDLSNPNISRSKSMAQQGGTLSAKRPLKGFLQALQAAQFDRSTETASESEDELPARSKHQNMPGGRPGVPRNKEMLALGAQLRQMSIGKSREMPTASYGNMSQTDVDRGLLAKLIERSNHGDLGMDSATAQNKKAKKEKQKKWHFDKNLSEHENGSSTDSP</sequence>
<dbReference type="WBParaSite" id="Gr19_v10_g2079.t1">
    <property type="protein sequence ID" value="Gr19_v10_g2079.t1"/>
    <property type="gene ID" value="Gr19_v10_g2079"/>
</dbReference>
<feature type="region of interest" description="Disordered" evidence="1">
    <location>
        <begin position="399"/>
        <end position="431"/>
    </location>
</feature>
<organism evidence="2 3">
    <name type="scientific">Globodera rostochiensis</name>
    <name type="common">Golden nematode worm</name>
    <name type="synonym">Heterodera rostochiensis</name>
    <dbReference type="NCBI Taxonomy" id="31243"/>
    <lineage>
        <taxon>Eukaryota</taxon>
        <taxon>Metazoa</taxon>
        <taxon>Ecdysozoa</taxon>
        <taxon>Nematoda</taxon>
        <taxon>Chromadorea</taxon>
        <taxon>Rhabditida</taxon>
        <taxon>Tylenchina</taxon>
        <taxon>Tylenchomorpha</taxon>
        <taxon>Tylenchoidea</taxon>
        <taxon>Heteroderidae</taxon>
        <taxon>Heteroderinae</taxon>
        <taxon>Globodera</taxon>
    </lineage>
</organism>
<feature type="region of interest" description="Disordered" evidence="1">
    <location>
        <begin position="34"/>
        <end position="143"/>
    </location>
</feature>
<feature type="compositionally biased region" description="Polar residues" evidence="1">
    <location>
        <begin position="211"/>
        <end position="221"/>
    </location>
</feature>
<reference evidence="3" key="1">
    <citation type="submission" date="2022-11" db="UniProtKB">
        <authorList>
            <consortium name="WormBaseParasite"/>
        </authorList>
    </citation>
    <scope>IDENTIFICATION</scope>
</reference>
<feature type="region of interest" description="Disordered" evidence="1">
    <location>
        <begin position="477"/>
        <end position="521"/>
    </location>
</feature>
<feature type="compositionally biased region" description="Basic residues" evidence="1">
    <location>
        <begin position="493"/>
        <end position="502"/>
    </location>
</feature>
<name>A0A914HK68_GLORO</name>
<evidence type="ECO:0000256" key="1">
    <source>
        <dbReference type="SAM" id="MobiDB-lite"/>
    </source>
</evidence>
<accession>A0A914HK68</accession>
<evidence type="ECO:0000313" key="3">
    <source>
        <dbReference type="WBParaSite" id="Gr19_v10_g2079.t1"/>
    </source>
</evidence>
<feature type="compositionally biased region" description="Basic and acidic residues" evidence="1">
    <location>
        <begin position="37"/>
        <end position="51"/>
    </location>
</feature>
<feature type="compositionally biased region" description="Basic and acidic residues" evidence="1">
    <location>
        <begin position="84"/>
        <end position="128"/>
    </location>
</feature>
<protein>
    <submittedName>
        <fullName evidence="3">Uncharacterized protein</fullName>
    </submittedName>
</protein>
<feature type="compositionally biased region" description="Basic and acidic residues" evidence="1">
    <location>
        <begin position="503"/>
        <end position="514"/>
    </location>
</feature>
<dbReference type="AlphaFoldDB" id="A0A914HK68"/>
<keyword evidence="2" id="KW-1185">Reference proteome</keyword>
<evidence type="ECO:0000313" key="2">
    <source>
        <dbReference type="Proteomes" id="UP000887572"/>
    </source>
</evidence>
<dbReference type="PROSITE" id="PS50330">
    <property type="entry name" value="UIM"/>
    <property type="match status" value="1"/>
</dbReference>
<feature type="compositionally biased region" description="Polar residues" evidence="1">
    <location>
        <begin position="52"/>
        <end position="82"/>
    </location>
</feature>